<organism evidence="6 7">
    <name type="scientific">Hymenoscyphus albidus</name>
    <dbReference type="NCBI Taxonomy" id="595503"/>
    <lineage>
        <taxon>Eukaryota</taxon>
        <taxon>Fungi</taxon>
        <taxon>Dikarya</taxon>
        <taxon>Ascomycota</taxon>
        <taxon>Pezizomycotina</taxon>
        <taxon>Leotiomycetes</taxon>
        <taxon>Helotiales</taxon>
        <taxon>Helotiaceae</taxon>
        <taxon>Hymenoscyphus</taxon>
    </lineage>
</organism>
<dbReference type="Proteomes" id="UP000701801">
    <property type="component" value="Unassembled WGS sequence"/>
</dbReference>
<dbReference type="PANTHER" id="PTHR47424">
    <property type="entry name" value="REGULATORY PROTEIN GAL4"/>
    <property type="match status" value="1"/>
</dbReference>
<dbReference type="EMBL" id="CAJVRM010000192">
    <property type="protein sequence ID" value="CAG8976809.1"/>
    <property type="molecule type" value="Genomic_DNA"/>
</dbReference>
<feature type="region of interest" description="Disordered" evidence="4">
    <location>
        <begin position="362"/>
        <end position="392"/>
    </location>
</feature>
<dbReference type="AlphaFoldDB" id="A0A9N9LQY0"/>
<evidence type="ECO:0000256" key="2">
    <source>
        <dbReference type="ARBA" id="ARBA00023163"/>
    </source>
</evidence>
<gene>
    <name evidence="6" type="ORF">HYALB_00012515</name>
</gene>
<dbReference type="GO" id="GO:0000978">
    <property type="term" value="F:RNA polymerase II cis-regulatory region sequence-specific DNA binding"/>
    <property type="evidence" value="ECO:0007669"/>
    <property type="project" value="TreeGrafter"/>
</dbReference>
<comment type="caution">
    <text evidence="6">The sequence shown here is derived from an EMBL/GenBank/DDBJ whole genome shotgun (WGS) entry which is preliminary data.</text>
</comment>
<dbReference type="GO" id="GO:0006351">
    <property type="term" value="P:DNA-templated transcription"/>
    <property type="evidence" value="ECO:0007669"/>
    <property type="project" value="InterPro"/>
</dbReference>
<keyword evidence="7" id="KW-1185">Reference proteome</keyword>
<reference evidence="6" key="1">
    <citation type="submission" date="2021-07" db="EMBL/GenBank/DDBJ databases">
        <authorList>
            <person name="Durling M."/>
        </authorList>
    </citation>
    <scope>NUCLEOTIDE SEQUENCE</scope>
</reference>
<sequence>MACPNTGTEEEKVIQRLRSESVDRAENFYLNAKQLGDPLRGFEDSDFWSIQALTLMSIYMLSISKRNAAYAYHGTAVRSAFALGLHRAETHSILDQEEQSVRRNLWRSLFILDRFLATSLGRPTAIRESDCSGDTLETAEYHTSQPDANEEYTNSAALKVSVRSCHVIGTVLEKVYSCRKVSTGLAQEIANEYKSCPKMLEPTLHWRQARSAKPIQGVAILHVNLFYCHSVILLTRPFLLYLMKKHEDSGNGSELKYCGAKMKQFAESCVVASCHSIALVQVALEGGYLSRRNPFVIYFMFTAALVVLSNEFSFLYSNPLSKICVQHAIDIMRWCSESDPQAKRLLVILSAFRDVVEKHHDKNPGQLPTYSSHGSGTAPSSPNTTSSNVSPTQKNVYLTSLSLRKTSTSSNQPLSFAINKSAISLASLQPPYTPPYFTNSITNSPTLIASTPHPRTISSPNSLASNSTLHKGCRSSTPGHFPHSTGQPQSPNNTPVQLHCQKSFNLGLNSSRSSTTHRTYPEVNTAVPSQRDDTLESGHWWSKVPHGAQNTDSAPGQVSETVGVENISRIMVCPGSRRRESVLHHGDATGREGQENGNREREVGTVLGDIMRVI</sequence>
<dbReference type="GO" id="GO:0005634">
    <property type="term" value="C:nucleus"/>
    <property type="evidence" value="ECO:0007669"/>
    <property type="project" value="TreeGrafter"/>
</dbReference>
<evidence type="ECO:0000256" key="4">
    <source>
        <dbReference type="SAM" id="MobiDB-lite"/>
    </source>
</evidence>
<accession>A0A9N9LQY0</accession>
<dbReference type="InterPro" id="IPR051127">
    <property type="entry name" value="Fungal_SecMet_Regulators"/>
</dbReference>
<feature type="compositionally biased region" description="Low complexity" evidence="4">
    <location>
        <begin position="374"/>
        <end position="392"/>
    </location>
</feature>
<name>A0A9N9LQY0_9HELO</name>
<feature type="region of interest" description="Disordered" evidence="4">
    <location>
        <begin position="579"/>
        <end position="601"/>
    </location>
</feature>
<evidence type="ECO:0000256" key="3">
    <source>
        <dbReference type="ARBA" id="ARBA00023242"/>
    </source>
</evidence>
<dbReference type="GO" id="GO:0000435">
    <property type="term" value="P:positive regulation of transcription from RNA polymerase II promoter by galactose"/>
    <property type="evidence" value="ECO:0007669"/>
    <property type="project" value="TreeGrafter"/>
</dbReference>
<proteinExistence type="predicted"/>
<feature type="compositionally biased region" description="Polar residues" evidence="4">
    <location>
        <begin position="456"/>
        <end position="497"/>
    </location>
</feature>
<dbReference type="CDD" id="cd12148">
    <property type="entry name" value="fungal_TF_MHR"/>
    <property type="match status" value="1"/>
</dbReference>
<feature type="region of interest" description="Disordered" evidence="4">
    <location>
        <begin position="452"/>
        <end position="497"/>
    </location>
</feature>
<dbReference type="Pfam" id="PF04082">
    <property type="entry name" value="Fungal_trans"/>
    <property type="match status" value="1"/>
</dbReference>
<dbReference type="PANTHER" id="PTHR47424:SF9">
    <property type="entry name" value="TAH-2"/>
    <property type="match status" value="1"/>
</dbReference>
<keyword evidence="1" id="KW-0805">Transcription regulation</keyword>
<protein>
    <recommendedName>
        <fullName evidence="5">Xylanolytic transcriptional activator regulatory domain-containing protein</fullName>
    </recommendedName>
</protein>
<keyword evidence="3" id="KW-0539">Nucleus</keyword>
<dbReference type="GO" id="GO:0000981">
    <property type="term" value="F:DNA-binding transcription factor activity, RNA polymerase II-specific"/>
    <property type="evidence" value="ECO:0007669"/>
    <property type="project" value="TreeGrafter"/>
</dbReference>
<evidence type="ECO:0000313" key="6">
    <source>
        <dbReference type="EMBL" id="CAG8976809.1"/>
    </source>
</evidence>
<keyword evidence="2" id="KW-0804">Transcription</keyword>
<dbReference type="SMART" id="SM00906">
    <property type="entry name" value="Fungal_trans"/>
    <property type="match status" value="1"/>
</dbReference>
<dbReference type="OrthoDB" id="47007at2759"/>
<dbReference type="InterPro" id="IPR007219">
    <property type="entry name" value="XnlR_reg_dom"/>
</dbReference>
<evidence type="ECO:0000259" key="5">
    <source>
        <dbReference type="SMART" id="SM00906"/>
    </source>
</evidence>
<feature type="domain" description="Xylanolytic transcriptional activator regulatory" evidence="5">
    <location>
        <begin position="69"/>
        <end position="142"/>
    </location>
</feature>
<evidence type="ECO:0000313" key="7">
    <source>
        <dbReference type="Proteomes" id="UP000701801"/>
    </source>
</evidence>
<evidence type="ECO:0000256" key="1">
    <source>
        <dbReference type="ARBA" id="ARBA00023015"/>
    </source>
</evidence>
<dbReference type="GO" id="GO:0008270">
    <property type="term" value="F:zinc ion binding"/>
    <property type="evidence" value="ECO:0007669"/>
    <property type="project" value="InterPro"/>
</dbReference>